<comment type="subcellular location">
    <subcellularLocation>
        <location evidence="1 14">Cell outer membrane</location>
        <topology evidence="1 14">Multi-pass membrane protein</topology>
    </subcellularLocation>
</comment>
<keyword evidence="5" id="KW-0410">Iron transport</keyword>
<evidence type="ECO:0000256" key="9">
    <source>
        <dbReference type="ARBA" id="ARBA00023065"/>
    </source>
</evidence>
<dbReference type="GO" id="GO:0015891">
    <property type="term" value="P:siderophore transport"/>
    <property type="evidence" value="ECO:0007669"/>
    <property type="project" value="InterPro"/>
</dbReference>
<evidence type="ECO:0000256" key="12">
    <source>
        <dbReference type="ARBA" id="ARBA00023170"/>
    </source>
</evidence>
<dbReference type="GO" id="GO:0009279">
    <property type="term" value="C:cell outer membrane"/>
    <property type="evidence" value="ECO:0007669"/>
    <property type="project" value="UniProtKB-SubCell"/>
</dbReference>
<evidence type="ECO:0000256" key="7">
    <source>
        <dbReference type="ARBA" id="ARBA00022729"/>
    </source>
</evidence>
<evidence type="ECO:0000256" key="14">
    <source>
        <dbReference type="PROSITE-ProRule" id="PRU01360"/>
    </source>
</evidence>
<evidence type="ECO:0000256" key="13">
    <source>
        <dbReference type="ARBA" id="ARBA00023237"/>
    </source>
</evidence>
<keyword evidence="12 19" id="KW-0675">Receptor</keyword>
<dbReference type="NCBIfam" id="TIGR01783">
    <property type="entry name" value="TonB-siderophor"/>
    <property type="match status" value="1"/>
</dbReference>
<dbReference type="AlphaFoldDB" id="A0A2A2SG30"/>
<dbReference type="PANTHER" id="PTHR32552">
    <property type="entry name" value="FERRICHROME IRON RECEPTOR-RELATED"/>
    <property type="match status" value="1"/>
</dbReference>
<comment type="similarity">
    <text evidence="2 14 15">Belongs to the TonB-dependent receptor family.</text>
</comment>
<evidence type="ECO:0000259" key="17">
    <source>
        <dbReference type="Pfam" id="PF00593"/>
    </source>
</evidence>
<dbReference type="Gene3D" id="2.40.170.20">
    <property type="entry name" value="TonB-dependent receptor, beta-barrel domain"/>
    <property type="match status" value="1"/>
</dbReference>
<dbReference type="Proteomes" id="UP000218151">
    <property type="component" value="Unassembled WGS sequence"/>
</dbReference>
<evidence type="ECO:0000256" key="4">
    <source>
        <dbReference type="ARBA" id="ARBA00022452"/>
    </source>
</evidence>
<keyword evidence="9" id="KW-0406">Ion transport</keyword>
<keyword evidence="13 14" id="KW-0998">Cell outer membrane</keyword>
<dbReference type="PROSITE" id="PS52016">
    <property type="entry name" value="TONB_DEPENDENT_REC_3"/>
    <property type="match status" value="1"/>
</dbReference>
<evidence type="ECO:0000256" key="6">
    <source>
        <dbReference type="ARBA" id="ARBA00022692"/>
    </source>
</evidence>
<dbReference type="SUPFAM" id="SSF56935">
    <property type="entry name" value="Porins"/>
    <property type="match status" value="1"/>
</dbReference>
<dbReference type="Pfam" id="PF00593">
    <property type="entry name" value="TonB_dep_Rec_b-barrel"/>
    <property type="match status" value="1"/>
</dbReference>
<dbReference type="EMBL" id="NSLI01000003">
    <property type="protein sequence ID" value="PAX08162.1"/>
    <property type="molecule type" value="Genomic_DNA"/>
</dbReference>
<keyword evidence="11 14" id="KW-0472">Membrane</keyword>
<feature type="domain" description="TonB-dependent receptor plug" evidence="18">
    <location>
        <begin position="74"/>
        <end position="175"/>
    </location>
</feature>
<evidence type="ECO:0000256" key="3">
    <source>
        <dbReference type="ARBA" id="ARBA00022448"/>
    </source>
</evidence>
<proteinExistence type="inferred from homology"/>
<dbReference type="GO" id="GO:0015344">
    <property type="term" value="F:siderophore uptake transmembrane transporter activity"/>
    <property type="evidence" value="ECO:0007669"/>
    <property type="project" value="TreeGrafter"/>
</dbReference>
<dbReference type="InterPro" id="IPR036942">
    <property type="entry name" value="Beta-barrel_TonB_sf"/>
</dbReference>
<dbReference type="GO" id="GO:0038023">
    <property type="term" value="F:signaling receptor activity"/>
    <property type="evidence" value="ECO:0007669"/>
    <property type="project" value="InterPro"/>
</dbReference>
<feature type="chain" id="PRO_5012313612" evidence="16">
    <location>
        <begin position="31"/>
        <end position="731"/>
    </location>
</feature>
<gene>
    <name evidence="19" type="ORF">CKY28_11330</name>
</gene>
<sequence length="731" mass="78560">MRAAMNGTELRAGGALAMVLAAGLPAAALAQMDTVQAEGSSVETVETADGDVIVRAPNYVPEGGQSANKTDIPLIETPQSVSVVTRDQIDLFTFVDVQQAVRYTAGVFGENYGPDARYDFFTVRGFIPRQYVDGLPAPASSSIASVGVDLYGFQSLDLLKGPVSTLYGNAPPGGIYNLVSRRAESELGGELRAIAGTDSFYELAGTVTGPVADGWDARVTGLYRDRDLIADSTNTKRVYVAPTATWRLGADTTLTGLGYYQYDSGRGGNGGFLPVAGTLLPNPNGAISQRTNLADPRNRFTRRQGSGGFELTHRLAEGVRLVSNTRWNDYRERAPIGVYVTALAEDGRTGTQSNFTYAEDVRSFATDNRLDATFATGFVGHTLLVGVDYRTVDNEAAFTFGPAGTLDVFDPVYATPGEQLQPGYQSRFNDQRLKQTGIYAQEQLRLGPLSLILGGRYDWVRSDYLTPFLAVTAPAAETRVEQERFTYRLGATYVSADGIAPYVSYSTSFEPVLGSDAATGRAFEPTTGEQWEAGVKYDARSLSPDIRLFATAALFRITQDDVVQTSPSTGPVFGTQTGRVRIRGGEVELVARIREQLSINAAYSYNDPEILESNVAQEVGVELAVTPKHKASLFVNYNVQRGALAGLGLGLGGRYTSSSAGSLPGPFNPVVYRGEAATLVDAIVSYDVPGWRFSLNGSNILDERYVARATGPVGAFYGAPRQVLFAVTKRF</sequence>
<evidence type="ECO:0000313" key="19">
    <source>
        <dbReference type="EMBL" id="PAX08162.1"/>
    </source>
</evidence>
<evidence type="ECO:0000256" key="2">
    <source>
        <dbReference type="ARBA" id="ARBA00009810"/>
    </source>
</evidence>
<dbReference type="InterPro" id="IPR037066">
    <property type="entry name" value="Plug_dom_sf"/>
</dbReference>
<evidence type="ECO:0000313" key="20">
    <source>
        <dbReference type="Proteomes" id="UP000218151"/>
    </source>
</evidence>
<evidence type="ECO:0000256" key="15">
    <source>
        <dbReference type="RuleBase" id="RU003357"/>
    </source>
</evidence>
<feature type="domain" description="TonB-dependent receptor-like beta-barrel" evidence="17">
    <location>
        <begin position="246"/>
        <end position="700"/>
    </location>
</feature>
<dbReference type="InterPro" id="IPR010105">
    <property type="entry name" value="TonB_sidphr_rcpt"/>
</dbReference>
<dbReference type="InterPro" id="IPR012910">
    <property type="entry name" value="Plug_dom"/>
</dbReference>
<evidence type="ECO:0000256" key="1">
    <source>
        <dbReference type="ARBA" id="ARBA00004571"/>
    </source>
</evidence>
<keyword evidence="4 14" id="KW-1134">Transmembrane beta strand</keyword>
<name>A0A2A2SG30_9SPHN</name>
<keyword evidence="6 14" id="KW-0812">Transmembrane</keyword>
<evidence type="ECO:0000256" key="11">
    <source>
        <dbReference type="ARBA" id="ARBA00023136"/>
    </source>
</evidence>
<reference evidence="20" key="1">
    <citation type="submission" date="2017-09" db="EMBL/GenBank/DDBJ databases">
        <authorList>
            <person name="Feng G."/>
            <person name="Zhu H."/>
        </authorList>
    </citation>
    <scope>NUCLEOTIDE SEQUENCE [LARGE SCALE GENOMIC DNA]</scope>
    <source>
        <strain evidence="20">1PNM-20</strain>
    </source>
</reference>
<dbReference type="InterPro" id="IPR039426">
    <property type="entry name" value="TonB-dep_rcpt-like"/>
</dbReference>
<keyword evidence="8" id="KW-0408">Iron</keyword>
<keyword evidence="10 15" id="KW-0798">TonB box</keyword>
<dbReference type="InterPro" id="IPR000531">
    <property type="entry name" value="Beta-barrel_TonB"/>
</dbReference>
<accession>A0A2A2SG30</accession>
<keyword evidence="3 14" id="KW-0813">Transport</keyword>
<evidence type="ECO:0000256" key="10">
    <source>
        <dbReference type="ARBA" id="ARBA00023077"/>
    </source>
</evidence>
<dbReference type="Gene3D" id="2.170.130.10">
    <property type="entry name" value="TonB-dependent receptor, plug domain"/>
    <property type="match status" value="1"/>
</dbReference>
<keyword evidence="7 16" id="KW-0732">Signal</keyword>
<protein>
    <submittedName>
        <fullName evidence="19">TonB-dependent siderophore receptor</fullName>
    </submittedName>
</protein>
<evidence type="ECO:0000256" key="8">
    <source>
        <dbReference type="ARBA" id="ARBA00023004"/>
    </source>
</evidence>
<dbReference type="Pfam" id="PF07715">
    <property type="entry name" value="Plug"/>
    <property type="match status" value="1"/>
</dbReference>
<evidence type="ECO:0000256" key="5">
    <source>
        <dbReference type="ARBA" id="ARBA00022496"/>
    </source>
</evidence>
<organism evidence="19 20">
    <name type="scientific">Sphingomonas lenta</name>
    <dbReference type="NCBI Taxonomy" id="1141887"/>
    <lineage>
        <taxon>Bacteria</taxon>
        <taxon>Pseudomonadati</taxon>
        <taxon>Pseudomonadota</taxon>
        <taxon>Alphaproteobacteria</taxon>
        <taxon>Sphingomonadales</taxon>
        <taxon>Sphingomonadaceae</taxon>
        <taxon>Sphingomonas</taxon>
    </lineage>
</organism>
<comment type="caution">
    <text evidence="19">The sequence shown here is derived from an EMBL/GenBank/DDBJ whole genome shotgun (WGS) entry which is preliminary data.</text>
</comment>
<dbReference type="CDD" id="cd01347">
    <property type="entry name" value="ligand_gated_channel"/>
    <property type="match status" value="1"/>
</dbReference>
<keyword evidence="20" id="KW-1185">Reference proteome</keyword>
<feature type="signal peptide" evidence="16">
    <location>
        <begin position="1"/>
        <end position="30"/>
    </location>
</feature>
<evidence type="ECO:0000256" key="16">
    <source>
        <dbReference type="SAM" id="SignalP"/>
    </source>
</evidence>
<evidence type="ECO:0000259" key="18">
    <source>
        <dbReference type="Pfam" id="PF07715"/>
    </source>
</evidence>
<dbReference type="PANTHER" id="PTHR32552:SF68">
    <property type="entry name" value="FERRICHROME OUTER MEMBRANE TRANSPORTER_PHAGE RECEPTOR"/>
    <property type="match status" value="1"/>
</dbReference>